<reference evidence="1 2" key="1">
    <citation type="journal article" date="2019" name="G3 (Bethesda)">
        <title>Sequencing of a Wild Apple (Malus baccata) Genome Unravels the Differences Between Cultivated and Wild Apple Species Regarding Disease Resistance and Cold Tolerance.</title>
        <authorList>
            <person name="Chen X."/>
        </authorList>
    </citation>
    <scope>NUCLEOTIDE SEQUENCE [LARGE SCALE GENOMIC DNA]</scope>
    <source>
        <strain evidence="2">cv. Shandingzi</strain>
        <tissue evidence="1">Leaves</tissue>
    </source>
</reference>
<dbReference type="EMBL" id="VIEB01000582">
    <property type="protein sequence ID" value="TQD85972.1"/>
    <property type="molecule type" value="Genomic_DNA"/>
</dbReference>
<dbReference type="AlphaFoldDB" id="A0A540LI33"/>
<evidence type="ECO:0000313" key="1">
    <source>
        <dbReference type="EMBL" id="TQD85972.1"/>
    </source>
</evidence>
<gene>
    <name evidence="1" type="ORF">C1H46_028518</name>
</gene>
<accession>A0A540LI33</accession>
<protein>
    <submittedName>
        <fullName evidence="1">Uncharacterized protein</fullName>
    </submittedName>
</protein>
<keyword evidence="2" id="KW-1185">Reference proteome</keyword>
<name>A0A540LI33_MALBA</name>
<dbReference type="Proteomes" id="UP000315295">
    <property type="component" value="Unassembled WGS sequence"/>
</dbReference>
<proteinExistence type="predicted"/>
<sequence length="53" mass="6143">MRSFVHIILVPLNCRLFHRRFGLTSDIRVPRGAQADDRIVTQGRPTITKRQQA</sequence>
<comment type="caution">
    <text evidence="1">The sequence shown here is derived from an EMBL/GenBank/DDBJ whole genome shotgun (WGS) entry which is preliminary data.</text>
</comment>
<evidence type="ECO:0000313" key="2">
    <source>
        <dbReference type="Proteomes" id="UP000315295"/>
    </source>
</evidence>
<organism evidence="1 2">
    <name type="scientific">Malus baccata</name>
    <name type="common">Siberian crab apple</name>
    <name type="synonym">Pyrus baccata</name>
    <dbReference type="NCBI Taxonomy" id="106549"/>
    <lineage>
        <taxon>Eukaryota</taxon>
        <taxon>Viridiplantae</taxon>
        <taxon>Streptophyta</taxon>
        <taxon>Embryophyta</taxon>
        <taxon>Tracheophyta</taxon>
        <taxon>Spermatophyta</taxon>
        <taxon>Magnoliopsida</taxon>
        <taxon>eudicotyledons</taxon>
        <taxon>Gunneridae</taxon>
        <taxon>Pentapetalae</taxon>
        <taxon>rosids</taxon>
        <taxon>fabids</taxon>
        <taxon>Rosales</taxon>
        <taxon>Rosaceae</taxon>
        <taxon>Amygdaloideae</taxon>
        <taxon>Maleae</taxon>
        <taxon>Malus</taxon>
    </lineage>
</organism>